<proteinExistence type="inferred from homology"/>
<comment type="similarity">
    <text evidence="2 10">Belongs to the GSP M family.</text>
</comment>
<evidence type="ECO:0000256" key="2">
    <source>
        <dbReference type="ARBA" id="ARBA00010637"/>
    </source>
</evidence>
<keyword evidence="5 10" id="KW-0997">Cell inner membrane</keyword>
<dbReference type="Pfam" id="PF04612">
    <property type="entry name" value="T2SSM"/>
    <property type="match status" value="1"/>
</dbReference>
<comment type="function">
    <text evidence="10">Inner membrane component of the type II secretion system required for the energy-dependent secretion of extracellular factors such as proteases and toxins from the periplasm.</text>
</comment>
<organism evidence="12 13">
    <name type="scientific">Pseudidiomarina sediminum</name>
    <dbReference type="NCBI Taxonomy" id="431675"/>
    <lineage>
        <taxon>Bacteria</taxon>
        <taxon>Pseudomonadati</taxon>
        <taxon>Pseudomonadota</taxon>
        <taxon>Gammaproteobacteria</taxon>
        <taxon>Alteromonadales</taxon>
        <taxon>Idiomarinaceae</taxon>
        <taxon>Pseudidiomarina</taxon>
    </lineage>
</organism>
<dbReference type="RefSeq" id="WP_026861582.1">
    <property type="nucleotide sequence ID" value="NZ_PIQE01000001.1"/>
</dbReference>
<comment type="subcellular location">
    <subcellularLocation>
        <location evidence="1">Cell inner membrane</location>
        <topology evidence="1">Single-pass membrane protein</topology>
    </subcellularLocation>
</comment>
<comment type="caution">
    <text evidence="12">The sequence shown here is derived from an EMBL/GenBank/DDBJ whole genome shotgun (WGS) entry which is preliminary data.</text>
</comment>
<accession>A0A432Z9G5</accession>
<dbReference type="EMBL" id="PIQE01000001">
    <property type="protein sequence ID" value="RUO74573.1"/>
    <property type="molecule type" value="Genomic_DNA"/>
</dbReference>
<evidence type="ECO:0000313" key="12">
    <source>
        <dbReference type="EMBL" id="RUO74573.1"/>
    </source>
</evidence>
<protein>
    <recommendedName>
        <fullName evidence="10">Type II secretion system protein M</fullName>
        <shortName evidence="10">T2SS protein M</shortName>
    </recommendedName>
    <alternativeName>
        <fullName evidence="10">General secretion pathway protein M</fullName>
    </alternativeName>
</protein>
<keyword evidence="6 11" id="KW-0812">Transmembrane</keyword>
<evidence type="ECO:0000256" key="9">
    <source>
        <dbReference type="ARBA" id="ARBA00023136"/>
    </source>
</evidence>
<keyword evidence="8 11" id="KW-1133">Transmembrane helix</keyword>
<evidence type="ECO:0000256" key="11">
    <source>
        <dbReference type="SAM" id="Phobius"/>
    </source>
</evidence>
<dbReference type="GO" id="GO:0015628">
    <property type="term" value="P:protein secretion by the type II secretion system"/>
    <property type="evidence" value="ECO:0007669"/>
    <property type="project" value="InterPro"/>
</dbReference>
<dbReference type="Gene3D" id="3.30.1360.100">
    <property type="entry name" value="General secretion pathway protein M, EpsM"/>
    <property type="match status" value="1"/>
</dbReference>
<keyword evidence="4 10" id="KW-1003">Cell membrane</keyword>
<feature type="transmembrane region" description="Helical" evidence="11">
    <location>
        <begin position="18"/>
        <end position="37"/>
    </location>
</feature>
<evidence type="ECO:0000256" key="8">
    <source>
        <dbReference type="ARBA" id="ARBA00022989"/>
    </source>
</evidence>
<evidence type="ECO:0000256" key="6">
    <source>
        <dbReference type="ARBA" id="ARBA00022692"/>
    </source>
</evidence>
<keyword evidence="13" id="KW-1185">Reference proteome</keyword>
<keyword evidence="9 10" id="KW-0472">Membrane</keyword>
<evidence type="ECO:0000256" key="3">
    <source>
        <dbReference type="ARBA" id="ARBA00022448"/>
    </source>
</evidence>
<dbReference type="GO" id="GO:0015627">
    <property type="term" value="C:type II protein secretion system complex"/>
    <property type="evidence" value="ECO:0007669"/>
    <property type="project" value="InterPro"/>
</dbReference>
<keyword evidence="3 10" id="KW-0813">Transport</keyword>
<dbReference type="InterPro" id="IPR007690">
    <property type="entry name" value="T2SS_GspM"/>
</dbReference>
<dbReference type="STRING" id="1122124.GCA_000423165_00533"/>
<gene>
    <name evidence="12" type="ORF">CWI80_04320</name>
</gene>
<dbReference type="PIRSF" id="PIRSF006291">
    <property type="entry name" value="GspM"/>
    <property type="match status" value="1"/>
</dbReference>
<evidence type="ECO:0000256" key="10">
    <source>
        <dbReference type="PIRNR" id="PIRNR006291"/>
    </source>
</evidence>
<evidence type="ECO:0000256" key="5">
    <source>
        <dbReference type="ARBA" id="ARBA00022519"/>
    </source>
</evidence>
<reference evidence="13" key="1">
    <citation type="journal article" date="2018" name="Front. Microbiol.">
        <title>Genome-Based Analysis Reveals the Taxonomy and Diversity of the Family Idiomarinaceae.</title>
        <authorList>
            <person name="Liu Y."/>
            <person name="Lai Q."/>
            <person name="Shao Z."/>
        </authorList>
    </citation>
    <scope>NUCLEOTIDE SEQUENCE [LARGE SCALE GENOMIC DNA]</scope>
    <source>
        <strain evidence="13">c121</strain>
    </source>
</reference>
<dbReference type="Proteomes" id="UP000287022">
    <property type="component" value="Unassembled WGS sequence"/>
</dbReference>
<evidence type="ECO:0000256" key="7">
    <source>
        <dbReference type="ARBA" id="ARBA00022927"/>
    </source>
</evidence>
<sequence length="168" mass="18756">MLEQMKQRWQQLNRREHVLVMIAGVALAVSILYFALWNPLQNGIEQRQLQRDAQVETLQWVRENTGRYQALVKQGQTGTSTGAAKTHQLGDIPRLVTLHATKLSLDVGAMNPEGEALVVVLSDVPFNQVLALIDALQQQESLVVQQLDVTKASKPGYVHVRRLKVGLS</sequence>
<name>A0A432Z9G5_9GAMM</name>
<evidence type="ECO:0000313" key="13">
    <source>
        <dbReference type="Proteomes" id="UP000287022"/>
    </source>
</evidence>
<evidence type="ECO:0000256" key="1">
    <source>
        <dbReference type="ARBA" id="ARBA00004377"/>
    </source>
</evidence>
<evidence type="ECO:0000256" key="4">
    <source>
        <dbReference type="ARBA" id="ARBA00022475"/>
    </source>
</evidence>
<dbReference type="GO" id="GO:0005886">
    <property type="term" value="C:plasma membrane"/>
    <property type="evidence" value="ECO:0007669"/>
    <property type="project" value="UniProtKB-SubCell"/>
</dbReference>
<keyword evidence="7 10" id="KW-0653">Protein transport</keyword>
<dbReference type="AlphaFoldDB" id="A0A432Z9G5"/>
<dbReference type="SUPFAM" id="SSF103054">
    <property type="entry name" value="General secretion pathway protein M, EpsM"/>
    <property type="match status" value="1"/>
</dbReference>
<dbReference type="InterPro" id="IPR023229">
    <property type="entry name" value="T2SS_M_periplasmic_sf"/>
</dbReference>